<evidence type="ECO:0000313" key="7">
    <source>
        <dbReference type="Proteomes" id="UP000046947"/>
    </source>
</evidence>
<dbReference type="Pfam" id="PF03641">
    <property type="entry name" value="Lysine_decarbox"/>
    <property type="match status" value="1"/>
</dbReference>
<keyword evidence="2" id="KW-0378">Hydrolase</keyword>
<evidence type="ECO:0000256" key="1">
    <source>
        <dbReference type="ARBA" id="ARBA00006763"/>
    </source>
</evidence>
<accession>A0A655JRR2</accession>
<keyword evidence="2" id="KW-0203">Cytokinin biosynthesis</keyword>
<dbReference type="Gene3D" id="3.40.50.450">
    <property type="match status" value="1"/>
</dbReference>
<comment type="catalytic activity">
    <reaction evidence="2">
        <text>N(6)-(dimethylallyl)adenosine 5'-phosphate + H2O = N(6)-dimethylallyladenine + D-ribose 5-phosphate</text>
        <dbReference type="Rhea" id="RHEA:48560"/>
        <dbReference type="ChEBI" id="CHEBI:15377"/>
        <dbReference type="ChEBI" id="CHEBI:17660"/>
        <dbReference type="ChEBI" id="CHEBI:57526"/>
        <dbReference type="ChEBI" id="CHEBI:78346"/>
        <dbReference type="EC" id="3.2.2.n1"/>
    </reaction>
</comment>
<sequence length="113" mass="12665">MLVYRELADHDADELIVTDTMWERKQIMEDRSDAFIVLPGGVGTLDELFDAWTDGYLGTHDKPIVMVDPWGHFDGLRAWLNGLLDTGYVSPTAMERLVVVDNVKDALRACAPS</sequence>
<evidence type="ECO:0000256" key="2">
    <source>
        <dbReference type="RuleBase" id="RU363015"/>
    </source>
</evidence>
<evidence type="ECO:0000313" key="8">
    <source>
        <dbReference type="Proteomes" id="UP000048600"/>
    </source>
</evidence>
<dbReference type="GO" id="GO:0005829">
    <property type="term" value="C:cytosol"/>
    <property type="evidence" value="ECO:0007669"/>
    <property type="project" value="TreeGrafter"/>
</dbReference>
<gene>
    <name evidence="5" type="primary">yvdD</name>
    <name evidence="4" type="ORF">ERS007679_04408</name>
    <name evidence="3" type="ORF">ERS007688_04299</name>
    <name evidence="5" type="ORF">ERS007741_04540</name>
</gene>
<dbReference type="EMBL" id="CSAD01001109">
    <property type="protein sequence ID" value="COW86285.1"/>
    <property type="molecule type" value="Genomic_DNA"/>
</dbReference>
<dbReference type="Proteomes" id="UP000045842">
    <property type="component" value="Unassembled WGS sequence"/>
</dbReference>
<dbReference type="PANTHER" id="PTHR31223">
    <property type="entry name" value="LOG FAMILY PROTEIN YJL055W"/>
    <property type="match status" value="1"/>
</dbReference>
<dbReference type="EMBL" id="CFOH01001207">
    <property type="protein sequence ID" value="CFE81380.1"/>
    <property type="molecule type" value="Genomic_DNA"/>
</dbReference>
<name>A0A655JRR2_MYCTX</name>
<proteinExistence type="inferred from homology"/>
<organism evidence="5 8">
    <name type="scientific">Mycobacterium tuberculosis</name>
    <dbReference type="NCBI Taxonomy" id="1773"/>
    <lineage>
        <taxon>Bacteria</taxon>
        <taxon>Bacillati</taxon>
        <taxon>Actinomycetota</taxon>
        <taxon>Actinomycetes</taxon>
        <taxon>Mycobacteriales</taxon>
        <taxon>Mycobacteriaceae</taxon>
        <taxon>Mycobacterium</taxon>
        <taxon>Mycobacterium tuberculosis complex</taxon>
    </lineage>
</organism>
<reference evidence="6 7" key="1">
    <citation type="submission" date="2015-03" db="EMBL/GenBank/DDBJ databases">
        <authorList>
            <consortium name="Pathogen Informatics"/>
        </authorList>
    </citation>
    <scope>NUCLEOTIDE SEQUENCE [LARGE SCALE GENOMIC DNA]</scope>
    <source>
        <strain evidence="4 6">G09801536</strain>
        <strain evidence="3 7">H09601792</strain>
        <strain evidence="5 8">P00601463</strain>
    </source>
</reference>
<evidence type="ECO:0000313" key="5">
    <source>
        <dbReference type="EMBL" id="COX56688.1"/>
    </source>
</evidence>
<dbReference type="Proteomes" id="UP000048600">
    <property type="component" value="Unassembled WGS sequence"/>
</dbReference>
<dbReference type="GO" id="GO:0016799">
    <property type="term" value="F:hydrolase activity, hydrolyzing N-glycosyl compounds"/>
    <property type="evidence" value="ECO:0007669"/>
    <property type="project" value="TreeGrafter"/>
</dbReference>
<dbReference type="PANTHER" id="PTHR31223:SF70">
    <property type="entry name" value="LOG FAMILY PROTEIN YJL055W"/>
    <property type="match status" value="1"/>
</dbReference>
<dbReference type="AlphaFoldDB" id="A0A655JRR2"/>
<dbReference type="InterPro" id="IPR005269">
    <property type="entry name" value="LOG"/>
</dbReference>
<protein>
    <recommendedName>
        <fullName evidence="2">Cytokinin riboside 5'-monophosphate phosphoribohydrolase</fullName>
        <ecNumber evidence="2">3.2.2.n1</ecNumber>
    </recommendedName>
</protein>
<dbReference type="GO" id="GO:0009691">
    <property type="term" value="P:cytokinin biosynthetic process"/>
    <property type="evidence" value="ECO:0007669"/>
    <property type="project" value="UniProtKB-UniRule"/>
</dbReference>
<dbReference type="NCBIfam" id="TIGR00730">
    <property type="entry name" value="Rossman fold protein, TIGR00730 family"/>
    <property type="match status" value="1"/>
</dbReference>
<evidence type="ECO:0000313" key="4">
    <source>
        <dbReference type="EMBL" id="COW86285.1"/>
    </source>
</evidence>
<comment type="catalytic activity">
    <reaction evidence="2">
        <text>9-ribosyl-trans-zeatin 5'-phosphate + H2O = trans-zeatin + D-ribose 5-phosphate</text>
        <dbReference type="Rhea" id="RHEA:48564"/>
        <dbReference type="ChEBI" id="CHEBI:15377"/>
        <dbReference type="ChEBI" id="CHEBI:16522"/>
        <dbReference type="ChEBI" id="CHEBI:78346"/>
        <dbReference type="ChEBI" id="CHEBI:87947"/>
        <dbReference type="EC" id="3.2.2.n1"/>
    </reaction>
</comment>
<dbReference type="SUPFAM" id="SSF102405">
    <property type="entry name" value="MCP/YpsA-like"/>
    <property type="match status" value="1"/>
</dbReference>
<dbReference type="InterPro" id="IPR031100">
    <property type="entry name" value="LOG_fam"/>
</dbReference>
<evidence type="ECO:0000313" key="6">
    <source>
        <dbReference type="Proteomes" id="UP000045842"/>
    </source>
</evidence>
<dbReference type="EC" id="3.2.2.n1" evidence="2"/>
<evidence type="ECO:0000313" key="3">
    <source>
        <dbReference type="EMBL" id="CFE81380.1"/>
    </source>
</evidence>
<dbReference type="EMBL" id="CHKL01001009">
    <property type="protein sequence ID" value="COX56688.1"/>
    <property type="molecule type" value="Genomic_DNA"/>
</dbReference>
<dbReference type="Proteomes" id="UP000046947">
    <property type="component" value="Unassembled WGS sequence"/>
</dbReference>
<comment type="similarity">
    <text evidence="1 2">Belongs to the LOG family.</text>
</comment>